<evidence type="ECO:0000313" key="4">
    <source>
        <dbReference type="EMBL" id="PWI24990.1"/>
    </source>
</evidence>
<reference evidence="4 5" key="1">
    <citation type="submission" date="2018-05" db="EMBL/GenBank/DDBJ databases">
        <title>Kurthia sibirica genome sequence.</title>
        <authorList>
            <person name="Maclea K.S."/>
            <person name="Goen A.E."/>
        </authorList>
    </citation>
    <scope>NUCLEOTIDE SEQUENCE [LARGE SCALE GENOMIC DNA]</scope>
    <source>
        <strain evidence="4 5">ATCC 49154</strain>
    </source>
</reference>
<dbReference type="EMBL" id="QFVR01000013">
    <property type="protein sequence ID" value="PWI24990.1"/>
    <property type="molecule type" value="Genomic_DNA"/>
</dbReference>
<dbReference type="AlphaFoldDB" id="A0A2U3AKC3"/>
<sequence length="863" mass="99539">MKLVLKIFNKSKKKPIDKKEKQIKRIKKKKRHEEFPLFEDLKIASTVPTSVQNELKKFASDGNGAVVEVTDGYTVLVLNHAELEKIQMHENGTDDFGQFSSDLRGDGIRSATRFEDLNEGRVILVPTNETIEKLMEYNSFNEAVFNWGIYPSESENLEELHTEIKGQTIKLGVLFNSLKNDDFRDKITDDYLNGNAEMTRHHSAVDTQNVATENEVVDDESDELHEFDEEETDDTDSMPSWAMVDSVIPNDSSADDDDEISAELEKEEDISYLDESPLNFDDDDETLFDGNNDDDETYDESPLSFDDNELEIIDEDEETEGFKGQEKALREVVPAEDFKQEIFELTERKVEDPEIAYVVETEDFNRSFARRNPFYFELTDNENGSLLNSVLNEKRKQYNNELARLHEEHIQNITHVFTMRMDGAVGSVREILNIDDTVEGAVNNITLEYQRIIEDYTNKLNSIDDLNKEKTKEMTLAYNQKREEFAEQMKQKAYLDYNQMHQQSFEKEKGMIRDSYVSQFIRERAEKLKEFNMNRQLIANRFLSEANREVLSELQGLYQKMMRQESETRNKMEKELSNYMKKHFTDDVLRTEAIAEKARQDDEAARVRKEMEAQIIANQNYVKDMQVKADANVEVLQRDHRLLIEKLQSDFTRELDAKNKLINERETALRDKEEEVKRRYNEQREDNQSLLDEAKFQYEDKLKVLRDSLESQKQVIDTYKSKSDKRLTNVLIGSAALVTTLIIVFLVLFTNQYSKDNSNANAVTKSEVTLKSDSPLLNSEAAASKDSDENGNIDAYIATAKDKNNASLIIEYKESYKTGDKVKAIGSIDGGTVNETLKVKSVEDDVVTVASSDGDTYTFTVTE</sequence>
<organism evidence="4 5">
    <name type="scientific">Kurthia sibirica</name>
    <dbReference type="NCBI Taxonomy" id="202750"/>
    <lineage>
        <taxon>Bacteria</taxon>
        <taxon>Bacillati</taxon>
        <taxon>Bacillota</taxon>
        <taxon>Bacilli</taxon>
        <taxon>Bacillales</taxon>
        <taxon>Caryophanaceae</taxon>
        <taxon>Kurthia</taxon>
    </lineage>
</organism>
<keyword evidence="3" id="KW-0472">Membrane</keyword>
<evidence type="ECO:0000256" key="3">
    <source>
        <dbReference type="SAM" id="Phobius"/>
    </source>
</evidence>
<dbReference type="Proteomes" id="UP000245938">
    <property type="component" value="Unassembled WGS sequence"/>
</dbReference>
<keyword evidence="3" id="KW-1133">Transmembrane helix</keyword>
<keyword evidence="3" id="KW-0812">Transmembrane</keyword>
<feature type="region of interest" description="Disordered" evidence="2">
    <location>
        <begin position="199"/>
        <end position="241"/>
    </location>
</feature>
<keyword evidence="1" id="KW-0175">Coiled coil</keyword>
<feature type="coiled-coil region" evidence="1">
    <location>
        <begin position="655"/>
        <end position="693"/>
    </location>
</feature>
<feature type="region of interest" description="Disordered" evidence="2">
    <location>
        <begin position="265"/>
        <end position="303"/>
    </location>
</feature>
<name>A0A2U3AKC3_9BACL</name>
<accession>A0A2U3AKC3</accession>
<comment type="caution">
    <text evidence="4">The sequence shown here is derived from an EMBL/GenBank/DDBJ whole genome shotgun (WGS) entry which is preliminary data.</text>
</comment>
<evidence type="ECO:0000256" key="1">
    <source>
        <dbReference type="SAM" id="Coils"/>
    </source>
</evidence>
<evidence type="ECO:0000313" key="5">
    <source>
        <dbReference type="Proteomes" id="UP000245938"/>
    </source>
</evidence>
<feature type="compositionally biased region" description="Acidic residues" evidence="2">
    <location>
        <begin position="215"/>
        <end position="236"/>
    </location>
</feature>
<keyword evidence="5" id="KW-1185">Reference proteome</keyword>
<evidence type="ECO:0000256" key="2">
    <source>
        <dbReference type="SAM" id="MobiDB-lite"/>
    </source>
</evidence>
<protein>
    <submittedName>
        <fullName evidence="4">Uncharacterized protein</fullName>
    </submittedName>
</protein>
<gene>
    <name evidence="4" type="ORF">DEX24_10470</name>
</gene>
<proteinExistence type="predicted"/>
<feature type="transmembrane region" description="Helical" evidence="3">
    <location>
        <begin position="730"/>
        <end position="749"/>
    </location>
</feature>
<feature type="compositionally biased region" description="Acidic residues" evidence="2">
    <location>
        <begin position="280"/>
        <end position="299"/>
    </location>
</feature>